<organism evidence="1 2">
    <name type="scientific">Agrobacterium phage Atu_ph07</name>
    <dbReference type="NCBI Taxonomy" id="2024264"/>
    <lineage>
        <taxon>Viruses</taxon>
        <taxon>Duplodnaviria</taxon>
        <taxon>Heunggongvirae</taxon>
        <taxon>Uroviricota</taxon>
        <taxon>Caudoviricetes</taxon>
        <taxon>Polybotosvirus</taxon>
        <taxon>Polybotosvirus Atuph07</taxon>
    </lineage>
</organism>
<reference evidence="1 2" key="1">
    <citation type="submission" date="2017-06" db="EMBL/GenBank/DDBJ databases">
        <authorList>
            <person name="Kim H.J."/>
            <person name="Triplett B.A."/>
        </authorList>
    </citation>
    <scope>NUCLEOTIDE SEQUENCE [LARGE SCALE GENOMIC DNA]</scope>
</reference>
<dbReference type="Proteomes" id="UP000223025">
    <property type="component" value="Segment"/>
</dbReference>
<evidence type="ECO:0000313" key="1">
    <source>
        <dbReference type="EMBL" id="AUZ95084.1"/>
    </source>
</evidence>
<dbReference type="OrthoDB" id="13768at10239"/>
<dbReference type="GeneID" id="40088328"/>
<proteinExistence type="predicted"/>
<dbReference type="EMBL" id="MF403008">
    <property type="protein sequence ID" value="AUZ95084.1"/>
    <property type="molecule type" value="Genomic_DNA"/>
</dbReference>
<dbReference type="KEGG" id="vg:40088328"/>
<name>A0A2L0UZW9_9CAUD</name>
<protein>
    <submittedName>
        <fullName evidence="1">Uncharacterized protein</fullName>
    </submittedName>
</protein>
<keyword evidence="2" id="KW-1185">Reference proteome</keyword>
<dbReference type="RefSeq" id="YP_009611990.1">
    <property type="nucleotide sequence ID" value="NC_042013.1"/>
</dbReference>
<accession>A0A2L0UZW9</accession>
<sequence>MTIDFNKKIDLLWKKINYGVSETSVTKQPYEEHEKSEISFFSSDIWQEDLSIPAIPTEVPGITVLADHTLVLDPTDNTKSTFLCVINPNQPTIESNRLRDFIPFSKSPLYEVKVYSDAARTTRVYPNEVNNSWVFDYSAGILWFPEGTTYTTLYVSGYRYIGKKGVGPIFTGDTVDVIREPTSGSYVGGYLDYFVSNETTIADAVDGLNRALNQFIPKGPDPISEFSLTIPAVSTTFMDARIVLADGYDAGDVTLNLPEAGFAIDKLIGTKVETLPIGPFGNGNSGILTLDHNNSTIADVTLTGSSNVGTYGNLQIMSDVSMPADFPGFRQGIVARVIDLTATDNLNSISMKHSQTGETSELYFYRETDLTIPTINDATVAVVEGTETIVMSSGIPHYGQGTNFVFETSVADLATNLTLSTKNIEYRTVPTKVGEPAYAVPGNFGLPDVLEKGSGYDVNGVIFETEMADGRNAHGSINFEASARNANGSNEFVIPQLVNIMNGVEQTLDMSPVMESGIPVINMGELVEGGNLFATRIPMENERFPVWTYGNDLPTTWDSLAETETGDASIVGGAIRFDKTDYTDALPTGPNYSNKDDSQFITFAIRRAAVNDFIIDVEGTYTNLYISLPETGAYPYAVNGWISAREPYAGYGTPGKDVPGGCAIGKPAFGGTQTIRVTFGETSSSANLNNIILVRFEMSQGNAITGLRFLGV</sequence>
<evidence type="ECO:0000313" key="2">
    <source>
        <dbReference type="Proteomes" id="UP000223025"/>
    </source>
</evidence>